<gene>
    <name evidence="10" type="ORF">ASPTUDRAFT_935067</name>
</gene>
<dbReference type="VEuPathDB" id="FungiDB:ASPTUDRAFT_935067"/>
<protein>
    <recommendedName>
        <fullName evidence="12">Cytochrome P450</fullName>
    </recommendedName>
</protein>
<dbReference type="OrthoDB" id="655030at2759"/>
<dbReference type="SUPFAM" id="SSF48264">
    <property type="entry name" value="Cytochrome P450"/>
    <property type="match status" value="1"/>
</dbReference>
<evidence type="ECO:0000313" key="10">
    <source>
        <dbReference type="EMBL" id="OJI80891.1"/>
    </source>
</evidence>
<accession>A0A1L9MV30</accession>
<dbReference type="STRING" id="767770.A0A1L9MV30"/>
<keyword evidence="9" id="KW-0812">Transmembrane</keyword>
<sequence length="499" mass="57462">METLSERLPVYLHWAPLFILGLIFINYTIGVIKATKGTIWKSVEKSHAQYGPIFRLGPRQVWISDKEAIKAILMTVDLPKVTMYAEISRDRTSPGLFGEIRPDPHKRLKKFLSLAFTIAYVDGLEFLFSKCVGDLINRYVDLLSCPSPKGEKAPVVTDLMEDLHSLVSIMMQKSNSVEHFVVTLRNPRMGECSFGNGFGQTNKNRKLELEFDEDIWRTIPTAIFKGMTRRYQFVYIKRLMRRLGLNIEFDWPREMIAVATSPTPESVRPDLRQHLLENGERPDRGVKMETRDVIDQMSEILIAGSETTSGTIACFFLELLRNPDTKEKLVKSLPVLQPSDPIISSKTVRTSPEYEYLEACIKERLRWVVGLKDGYYLPAHTIVSASYRQLHRDPKYWNEPLRFWPERWLDPRPSDVPAPNMQAYYPFSAGKHSCIGKNFAMAEIRMLTANIFSRFDLAEVPGQNNDYRQYITMQFEKGSWKAFLTPRYQQSHPVSATTA</sequence>
<dbReference type="InterPro" id="IPR017972">
    <property type="entry name" value="Cyt_P450_CS"/>
</dbReference>
<keyword evidence="11" id="KW-1185">Reference proteome</keyword>
<evidence type="ECO:0008006" key="12">
    <source>
        <dbReference type="Google" id="ProtNLM"/>
    </source>
</evidence>
<dbReference type="GO" id="GO:0020037">
    <property type="term" value="F:heme binding"/>
    <property type="evidence" value="ECO:0007669"/>
    <property type="project" value="InterPro"/>
</dbReference>
<evidence type="ECO:0000256" key="9">
    <source>
        <dbReference type="SAM" id="Phobius"/>
    </source>
</evidence>
<dbReference type="PRINTS" id="PR00385">
    <property type="entry name" value="P450"/>
</dbReference>
<dbReference type="GO" id="GO:0004497">
    <property type="term" value="F:monooxygenase activity"/>
    <property type="evidence" value="ECO:0007669"/>
    <property type="project" value="UniProtKB-KW"/>
</dbReference>
<keyword evidence="7 8" id="KW-0349">Heme</keyword>
<evidence type="ECO:0000256" key="1">
    <source>
        <dbReference type="ARBA" id="ARBA00001971"/>
    </source>
</evidence>
<name>A0A1L9MV30_ASPTC</name>
<keyword evidence="9" id="KW-1133">Transmembrane helix</keyword>
<keyword evidence="5 7" id="KW-0408">Iron</keyword>
<evidence type="ECO:0000256" key="4">
    <source>
        <dbReference type="ARBA" id="ARBA00023002"/>
    </source>
</evidence>
<dbReference type="GO" id="GO:0005506">
    <property type="term" value="F:iron ion binding"/>
    <property type="evidence" value="ECO:0007669"/>
    <property type="project" value="InterPro"/>
</dbReference>
<keyword evidence="9" id="KW-0472">Membrane</keyword>
<dbReference type="PANTHER" id="PTHR24305:SF232">
    <property type="entry name" value="P450, PUTATIVE (EUROFUNG)-RELATED"/>
    <property type="match status" value="1"/>
</dbReference>
<comment type="similarity">
    <text evidence="2 8">Belongs to the cytochrome P450 family.</text>
</comment>
<evidence type="ECO:0000256" key="5">
    <source>
        <dbReference type="ARBA" id="ARBA00023004"/>
    </source>
</evidence>
<feature type="binding site" description="axial binding residue" evidence="7">
    <location>
        <position position="434"/>
    </location>
    <ligand>
        <name>heme</name>
        <dbReference type="ChEBI" id="CHEBI:30413"/>
    </ligand>
    <ligandPart>
        <name>Fe</name>
        <dbReference type="ChEBI" id="CHEBI:18248"/>
    </ligandPart>
</feature>
<keyword evidence="6 8" id="KW-0503">Monooxygenase</keyword>
<dbReference type="AlphaFoldDB" id="A0A1L9MV30"/>
<dbReference type="PROSITE" id="PS00086">
    <property type="entry name" value="CYTOCHROME_P450"/>
    <property type="match status" value="1"/>
</dbReference>
<dbReference type="PANTHER" id="PTHR24305">
    <property type="entry name" value="CYTOCHROME P450"/>
    <property type="match status" value="1"/>
</dbReference>
<dbReference type="InterPro" id="IPR001128">
    <property type="entry name" value="Cyt_P450"/>
</dbReference>
<evidence type="ECO:0000313" key="11">
    <source>
        <dbReference type="Proteomes" id="UP000184304"/>
    </source>
</evidence>
<dbReference type="GO" id="GO:0016705">
    <property type="term" value="F:oxidoreductase activity, acting on paired donors, with incorporation or reduction of molecular oxygen"/>
    <property type="evidence" value="ECO:0007669"/>
    <property type="project" value="InterPro"/>
</dbReference>
<dbReference type="PRINTS" id="PR00463">
    <property type="entry name" value="EP450I"/>
</dbReference>
<dbReference type="Proteomes" id="UP000184304">
    <property type="component" value="Unassembled WGS sequence"/>
</dbReference>
<keyword evidence="4 8" id="KW-0560">Oxidoreductase</keyword>
<dbReference type="OMA" id="GPWYAPL"/>
<evidence type="ECO:0000256" key="7">
    <source>
        <dbReference type="PIRSR" id="PIRSR602401-1"/>
    </source>
</evidence>
<evidence type="ECO:0000256" key="3">
    <source>
        <dbReference type="ARBA" id="ARBA00022723"/>
    </source>
</evidence>
<dbReference type="InterPro" id="IPR002401">
    <property type="entry name" value="Cyt_P450_E_grp-I"/>
</dbReference>
<evidence type="ECO:0000256" key="2">
    <source>
        <dbReference type="ARBA" id="ARBA00010617"/>
    </source>
</evidence>
<reference evidence="11" key="1">
    <citation type="journal article" date="2017" name="Genome Biol.">
        <title>Comparative genomics reveals high biological diversity and specific adaptations in the industrially and medically important fungal genus Aspergillus.</title>
        <authorList>
            <person name="de Vries R.P."/>
            <person name="Riley R."/>
            <person name="Wiebenga A."/>
            <person name="Aguilar-Osorio G."/>
            <person name="Amillis S."/>
            <person name="Uchima C.A."/>
            <person name="Anderluh G."/>
            <person name="Asadollahi M."/>
            <person name="Askin M."/>
            <person name="Barry K."/>
            <person name="Battaglia E."/>
            <person name="Bayram O."/>
            <person name="Benocci T."/>
            <person name="Braus-Stromeyer S.A."/>
            <person name="Caldana C."/>
            <person name="Canovas D."/>
            <person name="Cerqueira G.C."/>
            <person name="Chen F."/>
            <person name="Chen W."/>
            <person name="Choi C."/>
            <person name="Clum A."/>
            <person name="Dos Santos R.A."/>
            <person name="Damasio A.R."/>
            <person name="Diallinas G."/>
            <person name="Emri T."/>
            <person name="Fekete E."/>
            <person name="Flipphi M."/>
            <person name="Freyberg S."/>
            <person name="Gallo A."/>
            <person name="Gournas C."/>
            <person name="Habgood R."/>
            <person name="Hainaut M."/>
            <person name="Harispe M.L."/>
            <person name="Henrissat B."/>
            <person name="Hilden K.S."/>
            <person name="Hope R."/>
            <person name="Hossain A."/>
            <person name="Karabika E."/>
            <person name="Karaffa L."/>
            <person name="Karanyi Z."/>
            <person name="Krasevec N."/>
            <person name="Kuo A."/>
            <person name="Kusch H."/>
            <person name="LaButti K."/>
            <person name="Lagendijk E.L."/>
            <person name="Lapidus A."/>
            <person name="Levasseur A."/>
            <person name="Lindquist E."/>
            <person name="Lipzen A."/>
            <person name="Logrieco A.F."/>
            <person name="MacCabe A."/>
            <person name="Maekelae M.R."/>
            <person name="Malavazi I."/>
            <person name="Melin P."/>
            <person name="Meyer V."/>
            <person name="Mielnichuk N."/>
            <person name="Miskei M."/>
            <person name="Molnar A.P."/>
            <person name="Mule G."/>
            <person name="Ngan C.Y."/>
            <person name="Orejas M."/>
            <person name="Orosz E."/>
            <person name="Ouedraogo J.P."/>
            <person name="Overkamp K.M."/>
            <person name="Park H.-S."/>
            <person name="Perrone G."/>
            <person name="Piumi F."/>
            <person name="Punt P.J."/>
            <person name="Ram A.F."/>
            <person name="Ramon A."/>
            <person name="Rauscher S."/>
            <person name="Record E."/>
            <person name="Riano-Pachon D.M."/>
            <person name="Robert V."/>
            <person name="Roehrig J."/>
            <person name="Ruller R."/>
            <person name="Salamov A."/>
            <person name="Salih N.S."/>
            <person name="Samson R.A."/>
            <person name="Sandor E."/>
            <person name="Sanguinetti M."/>
            <person name="Schuetze T."/>
            <person name="Sepcic K."/>
            <person name="Shelest E."/>
            <person name="Sherlock G."/>
            <person name="Sophianopoulou V."/>
            <person name="Squina F.M."/>
            <person name="Sun H."/>
            <person name="Susca A."/>
            <person name="Todd R.B."/>
            <person name="Tsang A."/>
            <person name="Unkles S.E."/>
            <person name="van de Wiele N."/>
            <person name="van Rossen-Uffink D."/>
            <person name="Oliveira J.V."/>
            <person name="Vesth T.C."/>
            <person name="Visser J."/>
            <person name="Yu J.-H."/>
            <person name="Zhou M."/>
            <person name="Andersen M.R."/>
            <person name="Archer D.B."/>
            <person name="Baker S.E."/>
            <person name="Benoit I."/>
            <person name="Brakhage A.A."/>
            <person name="Braus G.H."/>
            <person name="Fischer R."/>
            <person name="Frisvad J.C."/>
            <person name="Goldman G.H."/>
            <person name="Houbraken J."/>
            <person name="Oakley B."/>
            <person name="Pocsi I."/>
            <person name="Scazzocchio C."/>
            <person name="Seiboth B."/>
            <person name="vanKuyk P.A."/>
            <person name="Wortman J."/>
            <person name="Dyer P.S."/>
            <person name="Grigoriev I.V."/>
        </authorList>
    </citation>
    <scope>NUCLEOTIDE SEQUENCE [LARGE SCALE GENOMIC DNA]</scope>
    <source>
        <strain evidence="11">CBS 134.48</strain>
    </source>
</reference>
<feature type="transmembrane region" description="Helical" evidence="9">
    <location>
        <begin position="111"/>
        <end position="128"/>
    </location>
</feature>
<feature type="transmembrane region" description="Helical" evidence="9">
    <location>
        <begin position="12"/>
        <end position="32"/>
    </location>
</feature>
<dbReference type="Pfam" id="PF00067">
    <property type="entry name" value="p450"/>
    <property type="match status" value="1"/>
</dbReference>
<comment type="cofactor">
    <cofactor evidence="1 7">
        <name>heme</name>
        <dbReference type="ChEBI" id="CHEBI:30413"/>
    </cofactor>
</comment>
<dbReference type="InterPro" id="IPR050121">
    <property type="entry name" value="Cytochrome_P450_monoxygenase"/>
</dbReference>
<evidence type="ECO:0000256" key="6">
    <source>
        <dbReference type="ARBA" id="ARBA00023033"/>
    </source>
</evidence>
<dbReference type="EMBL" id="KV878206">
    <property type="protein sequence ID" value="OJI80891.1"/>
    <property type="molecule type" value="Genomic_DNA"/>
</dbReference>
<dbReference type="InterPro" id="IPR036396">
    <property type="entry name" value="Cyt_P450_sf"/>
</dbReference>
<organism evidence="10 11">
    <name type="scientific">Aspergillus tubingensis (strain CBS 134.48)</name>
    <dbReference type="NCBI Taxonomy" id="767770"/>
    <lineage>
        <taxon>Eukaryota</taxon>
        <taxon>Fungi</taxon>
        <taxon>Dikarya</taxon>
        <taxon>Ascomycota</taxon>
        <taxon>Pezizomycotina</taxon>
        <taxon>Eurotiomycetes</taxon>
        <taxon>Eurotiomycetidae</taxon>
        <taxon>Eurotiales</taxon>
        <taxon>Aspergillaceae</taxon>
        <taxon>Aspergillus</taxon>
        <taxon>Aspergillus subgen. Circumdati</taxon>
    </lineage>
</organism>
<keyword evidence="3 7" id="KW-0479">Metal-binding</keyword>
<proteinExistence type="inferred from homology"/>
<evidence type="ECO:0000256" key="8">
    <source>
        <dbReference type="RuleBase" id="RU000461"/>
    </source>
</evidence>
<dbReference type="Gene3D" id="1.10.630.10">
    <property type="entry name" value="Cytochrome P450"/>
    <property type="match status" value="1"/>
</dbReference>